<sequence length="133" mass="15258">MTITIPYLDTLVALGRFIEFYDPYGHRFGMPTYPYRNAPTEYATRRQLRAANLRPGGQDIAAQILWRHKGKKRVAYLYEIAVAKAKRTATPAQRAAIDKALLARRTCRTCTQVKGYYIPRRYGECLDCAQPAR</sequence>
<evidence type="ECO:0000313" key="1">
    <source>
        <dbReference type="EMBL" id="GIJ71255.1"/>
    </source>
</evidence>
<proteinExistence type="predicted"/>
<organism evidence="1 2">
    <name type="scientific">Virgisporangium ochraceum</name>
    <dbReference type="NCBI Taxonomy" id="65505"/>
    <lineage>
        <taxon>Bacteria</taxon>
        <taxon>Bacillati</taxon>
        <taxon>Actinomycetota</taxon>
        <taxon>Actinomycetes</taxon>
        <taxon>Micromonosporales</taxon>
        <taxon>Micromonosporaceae</taxon>
        <taxon>Virgisporangium</taxon>
    </lineage>
</organism>
<dbReference type="RefSeq" id="WP_203931137.1">
    <property type="nucleotide sequence ID" value="NZ_BOPH01000087.1"/>
</dbReference>
<evidence type="ECO:0000313" key="2">
    <source>
        <dbReference type="Proteomes" id="UP000635606"/>
    </source>
</evidence>
<accession>A0A8J4A133</accession>
<protein>
    <submittedName>
        <fullName evidence="1">Uncharacterized protein</fullName>
    </submittedName>
</protein>
<dbReference type="InterPro" id="IPR048142">
    <property type="entry name" value="QRL_CxxC_CxxC"/>
</dbReference>
<dbReference type="NCBIfam" id="NF041638">
    <property type="entry name" value="QRL_CxxC_CxxC"/>
    <property type="match status" value="1"/>
</dbReference>
<dbReference type="EMBL" id="BOPH01000087">
    <property type="protein sequence ID" value="GIJ71255.1"/>
    <property type="molecule type" value="Genomic_DNA"/>
</dbReference>
<gene>
    <name evidence="1" type="ORF">Voc01_061720</name>
</gene>
<keyword evidence="2" id="KW-1185">Reference proteome</keyword>
<dbReference type="AlphaFoldDB" id="A0A8J4A133"/>
<name>A0A8J4A133_9ACTN</name>
<comment type="caution">
    <text evidence="1">The sequence shown here is derived from an EMBL/GenBank/DDBJ whole genome shotgun (WGS) entry which is preliminary data.</text>
</comment>
<dbReference type="Proteomes" id="UP000635606">
    <property type="component" value="Unassembled WGS sequence"/>
</dbReference>
<reference evidence="1" key="1">
    <citation type="submission" date="2021-01" db="EMBL/GenBank/DDBJ databases">
        <title>Whole genome shotgun sequence of Virgisporangium ochraceum NBRC 16418.</title>
        <authorList>
            <person name="Komaki H."/>
            <person name="Tamura T."/>
        </authorList>
    </citation>
    <scope>NUCLEOTIDE SEQUENCE</scope>
    <source>
        <strain evidence="1">NBRC 16418</strain>
    </source>
</reference>